<gene>
    <name evidence="9" type="ORF">ATJ78_2471</name>
</gene>
<dbReference type="RefSeq" id="WP_098408387.1">
    <property type="nucleotide sequence ID" value="NZ_PDJE01000001.1"/>
</dbReference>
<dbReference type="InterPro" id="IPR013766">
    <property type="entry name" value="Thioredoxin_domain"/>
</dbReference>
<dbReference type="GO" id="GO:0006950">
    <property type="term" value="P:response to stress"/>
    <property type="evidence" value="ECO:0007669"/>
    <property type="project" value="UniProtKB-ARBA"/>
</dbReference>
<feature type="compositionally biased region" description="Low complexity" evidence="7">
    <location>
        <begin position="24"/>
        <end position="41"/>
    </location>
</feature>
<dbReference type="Gene3D" id="3.40.30.10">
    <property type="entry name" value="Glutaredoxin"/>
    <property type="match status" value="1"/>
</dbReference>
<evidence type="ECO:0000313" key="9">
    <source>
        <dbReference type="EMBL" id="PFG31501.1"/>
    </source>
</evidence>
<feature type="region of interest" description="Disordered" evidence="7">
    <location>
        <begin position="21"/>
        <end position="41"/>
    </location>
</feature>
<accession>A0A2A9DYV5</accession>
<keyword evidence="4" id="KW-1015">Disulfide bond</keyword>
<dbReference type="InterPro" id="IPR011990">
    <property type="entry name" value="TPR-like_helical_dom_sf"/>
</dbReference>
<name>A0A2A9DYV5_9MICO</name>
<organism evidence="9 10">
    <name type="scientific">Paramicrobacterium agarici</name>
    <dbReference type="NCBI Taxonomy" id="630514"/>
    <lineage>
        <taxon>Bacteria</taxon>
        <taxon>Bacillati</taxon>
        <taxon>Actinomycetota</taxon>
        <taxon>Actinomycetes</taxon>
        <taxon>Micrococcales</taxon>
        <taxon>Microbacteriaceae</taxon>
        <taxon>Paramicrobacterium</taxon>
    </lineage>
</organism>
<dbReference type="InterPro" id="IPR019734">
    <property type="entry name" value="TPR_rpt"/>
</dbReference>
<evidence type="ECO:0000256" key="4">
    <source>
        <dbReference type="ARBA" id="ARBA00023157"/>
    </source>
</evidence>
<dbReference type="Gene3D" id="1.25.40.10">
    <property type="entry name" value="Tetratricopeptide repeat domain"/>
    <property type="match status" value="1"/>
</dbReference>
<dbReference type="GO" id="GO:0015035">
    <property type="term" value="F:protein-disulfide reductase activity"/>
    <property type="evidence" value="ECO:0007669"/>
    <property type="project" value="TreeGrafter"/>
</dbReference>
<dbReference type="Pfam" id="PF00085">
    <property type="entry name" value="Thioredoxin"/>
    <property type="match status" value="1"/>
</dbReference>
<dbReference type="AlphaFoldDB" id="A0A2A9DYV5"/>
<evidence type="ECO:0000256" key="3">
    <source>
        <dbReference type="ARBA" id="ARBA00022982"/>
    </source>
</evidence>
<dbReference type="PROSITE" id="PS51352">
    <property type="entry name" value="THIOREDOXIN_2"/>
    <property type="match status" value="1"/>
</dbReference>
<feature type="region of interest" description="Disordered" evidence="7">
    <location>
        <begin position="166"/>
        <end position="188"/>
    </location>
</feature>
<evidence type="ECO:0000256" key="7">
    <source>
        <dbReference type="SAM" id="MobiDB-lite"/>
    </source>
</evidence>
<evidence type="ECO:0000256" key="1">
    <source>
        <dbReference type="ARBA" id="ARBA00008987"/>
    </source>
</evidence>
<protein>
    <submittedName>
        <fullName evidence="9">Putative thioredoxin</fullName>
    </submittedName>
</protein>
<dbReference type="SUPFAM" id="SSF48452">
    <property type="entry name" value="TPR-like"/>
    <property type="match status" value="1"/>
</dbReference>
<dbReference type="PANTHER" id="PTHR45663:SF11">
    <property type="entry name" value="GEO12009P1"/>
    <property type="match status" value="1"/>
</dbReference>
<keyword evidence="3" id="KW-0249">Electron transport</keyword>
<dbReference type="Pfam" id="PF14561">
    <property type="entry name" value="TPR_20"/>
    <property type="match status" value="1"/>
</dbReference>
<feature type="repeat" description="TPR" evidence="6">
    <location>
        <begin position="186"/>
        <end position="219"/>
    </location>
</feature>
<proteinExistence type="inferred from homology"/>
<dbReference type="InterPro" id="IPR017937">
    <property type="entry name" value="Thioredoxin_CS"/>
</dbReference>
<evidence type="ECO:0000256" key="5">
    <source>
        <dbReference type="ARBA" id="ARBA00023284"/>
    </source>
</evidence>
<dbReference type="GO" id="GO:0005737">
    <property type="term" value="C:cytoplasm"/>
    <property type="evidence" value="ECO:0007669"/>
    <property type="project" value="TreeGrafter"/>
</dbReference>
<evidence type="ECO:0000256" key="6">
    <source>
        <dbReference type="PROSITE-ProRule" id="PRU00339"/>
    </source>
</evidence>
<comment type="caution">
    <text evidence="9">The sequence shown here is derived from an EMBL/GenBank/DDBJ whole genome shotgun (WGS) entry which is preliminary data.</text>
</comment>
<evidence type="ECO:0000256" key="2">
    <source>
        <dbReference type="ARBA" id="ARBA00022448"/>
    </source>
</evidence>
<dbReference type="SUPFAM" id="SSF52833">
    <property type="entry name" value="Thioredoxin-like"/>
    <property type="match status" value="1"/>
</dbReference>
<reference evidence="9 10" key="1">
    <citation type="submission" date="2017-10" db="EMBL/GenBank/DDBJ databases">
        <title>Sequencing the genomes of 1000 actinobacteria strains.</title>
        <authorList>
            <person name="Klenk H.-P."/>
        </authorList>
    </citation>
    <scope>NUCLEOTIDE SEQUENCE [LARGE SCALE GENOMIC DNA]</scope>
    <source>
        <strain evidence="9 10">DSM 21798</strain>
    </source>
</reference>
<keyword evidence="6" id="KW-0802">TPR repeat</keyword>
<evidence type="ECO:0000313" key="10">
    <source>
        <dbReference type="Proteomes" id="UP000221369"/>
    </source>
</evidence>
<keyword evidence="5" id="KW-0676">Redox-active center</keyword>
<dbReference type="Proteomes" id="UP000221369">
    <property type="component" value="Unassembled WGS sequence"/>
</dbReference>
<dbReference type="EMBL" id="PDJE01000001">
    <property type="protein sequence ID" value="PFG31501.1"/>
    <property type="molecule type" value="Genomic_DNA"/>
</dbReference>
<keyword evidence="2" id="KW-0813">Transport</keyword>
<dbReference type="CDD" id="cd02956">
    <property type="entry name" value="ybbN"/>
    <property type="match status" value="1"/>
</dbReference>
<comment type="similarity">
    <text evidence="1">Belongs to the thioredoxin family.</text>
</comment>
<dbReference type="PROSITE" id="PS50005">
    <property type="entry name" value="TPR"/>
    <property type="match status" value="1"/>
</dbReference>
<feature type="domain" description="Thioredoxin" evidence="8">
    <location>
        <begin position="25"/>
        <end position="156"/>
    </location>
</feature>
<dbReference type="InterPro" id="IPR036249">
    <property type="entry name" value="Thioredoxin-like_sf"/>
</dbReference>
<dbReference type="PANTHER" id="PTHR45663">
    <property type="entry name" value="GEO12009P1"/>
    <property type="match status" value="1"/>
</dbReference>
<dbReference type="PROSITE" id="PS00194">
    <property type="entry name" value="THIOREDOXIN_1"/>
    <property type="match status" value="1"/>
</dbReference>
<keyword evidence="10" id="KW-1185">Reference proteome</keyword>
<evidence type="ECO:0000259" key="8">
    <source>
        <dbReference type="PROSITE" id="PS51352"/>
    </source>
</evidence>
<sequence>MSEKPHDGAAVRGAVDLSSLANRGAQPAQQQPAPGASAQSGNSPLVVESLILDGTDSTVEKFVELSMQVPVLVDLWAEWCGPCKQLTPVLEKVVTDYAGRILLMKVDVDANPQLAQVFQAQSIPTVGVLLGGRPMQVFQGAVPEAQVREVLEQVLQIAAQNGVTGTATVSGDTSAAENAEPEPEPLPPLHQEALDAIERGDYESAIAAYDKAIAQNPKDEEAKAGRAQVRLLVRVSGASLENVRNAAASAPRDVDAQLAVADMDVSGGHVDDAFDRLLTLFPELDDDGKTAVRERLLELFEIVGAADPRVTKARARLAGLLF</sequence>